<reference evidence="2 3" key="1">
    <citation type="submission" date="2013-09" db="EMBL/GenBank/DDBJ databases">
        <title>High correlation between genotypes and phenotypes of environmental bacteria Comamonas testosteroni strains.</title>
        <authorList>
            <person name="Liu L."/>
            <person name="Zhu W."/>
            <person name="Xia X."/>
            <person name="Xu B."/>
            <person name="Luo M."/>
            <person name="Wang G."/>
        </authorList>
    </citation>
    <scope>NUCLEOTIDE SEQUENCE [LARGE SCALE GENOMIC DNA]</scope>
    <source>
        <strain evidence="2 3">JL14</strain>
    </source>
</reference>
<dbReference type="AlphaFoldDB" id="A0A0E3B9C2"/>
<sequence length="334" mass="35851">MSEHEIRLSEAGSCAAFNRRQWLLGALAASIPMLGEAQSQRAVQTLRIGYIGPGKKPAYATGWALQQGILQRELSTLGFSQVVTRVFPNGPDLNEAFIADHLDIGIYGDTPAVVAHAQGFQGKLLGFDCVGMNTWLLTPKAGIKTVEELKGKVVGVALGSYMHRFVLGLLRQHGLSGRVKVVHMLPRDGAPALERGDVAAFAAPINMGPLLAQQGFPVLAEAAQYPTLLGTSVIVISPKLLARLPQFPATWGRARSIALGEIRSDSAAYLAFHAEASGFPVPAVKASVALSNLPAQAYPEQGLHLISEAKRFLLNEKLVRKDFSVESWRIPGFS</sequence>
<feature type="domain" description="SsuA/THI5-like" evidence="1">
    <location>
        <begin position="92"/>
        <end position="206"/>
    </location>
</feature>
<evidence type="ECO:0000313" key="2">
    <source>
        <dbReference type="EMBL" id="KGG84598.1"/>
    </source>
</evidence>
<comment type="caution">
    <text evidence="2">The sequence shown here is derived from an EMBL/GenBank/DDBJ whole genome shotgun (WGS) entry which is preliminary data.</text>
</comment>
<evidence type="ECO:0000313" key="3">
    <source>
        <dbReference type="Proteomes" id="UP000029567"/>
    </source>
</evidence>
<dbReference type="Gene3D" id="3.40.190.10">
    <property type="entry name" value="Periplasmic binding protein-like II"/>
    <property type="match status" value="2"/>
</dbReference>
<gene>
    <name evidence="2" type="ORF">P245_23740</name>
</gene>
<dbReference type="PANTHER" id="PTHR30024:SF42">
    <property type="entry name" value="ALIPHATIC SULFONATES-BINDING PROTEIN-RELATED"/>
    <property type="match status" value="1"/>
</dbReference>
<evidence type="ECO:0000259" key="1">
    <source>
        <dbReference type="Pfam" id="PF09084"/>
    </source>
</evidence>
<organism evidence="2 3">
    <name type="scientific">Comamonas thiooxydans</name>
    <dbReference type="NCBI Taxonomy" id="363952"/>
    <lineage>
        <taxon>Bacteria</taxon>
        <taxon>Pseudomonadati</taxon>
        <taxon>Pseudomonadota</taxon>
        <taxon>Betaproteobacteria</taxon>
        <taxon>Burkholderiales</taxon>
        <taxon>Comamonadaceae</taxon>
        <taxon>Comamonas</taxon>
    </lineage>
</organism>
<proteinExistence type="predicted"/>
<accession>A0A0E3B9C2</accession>
<dbReference type="InterPro" id="IPR015168">
    <property type="entry name" value="SsuA/THI5"/>
</dbReference>
<dbReference type="Pfam" id="PF09084">
    <property type="entry name" value="NMT1"/>
    <property type="match status" value="1"/>
</dbReference>
<dbReference type="RefSeq" id="WP_034382746.1">
    <property type="nucleotide sequence ID" value="NZ_AWTN01000127.1"/>
</dbReference>
<dbReference type="SUPFAM" id="SSF53850">
    <property type="entry name" value="Periplasmic binding protein-like II"/>
    <property type="match status" value="1"/>
</dbReference>
<name>A0A0E3B9C2_9BURK</name>
<dbReference type="EMBL" id="AWTN01000127">
    <property type="protein sequence ID" value="KGG84598.1"/>
    <property type="molecule type" value="Genomic_DNA"/>
</dbReference>
<dbReference type="PANTHER" id="PTHR30024">
    <property type="entry name" value="ALIPHATIC SULFONATES-BINDING PROTEIN-RELATED"/>
    <property type="match status" value="1"/>
</dbReference>
<protein>
    <submittedName>
        <fullName evidence="2">Aliphatic sulfonate ABC transporter substrate-binding protein</fullName>
    </submittedName>
</protein>
<dbReference type="Proteomes" id="UP000029567">
    <property type="component" value="Unassembled WGS sequence"/>
</dbReference>